<dbReference type="Proteomes" id="UP001189429">
    <property type="component" value="Unassembled WGS sequence"/>
</dbReference>
<comment type="caution">
    <text evidence="2">The sequence shown here is derived from an EMBL/GenBank/DDBJ whole genome shotgun (WGS) entry which is preliminary data.</text>
</comment>
<gene>
    <name evidence="2" type="ORF">PCOR1329_LOCUS24535</name>
</gene>
<evidence type="ECO:0000313" key="2">
    <source>
        <dbReference type="EMBL" id="CAK0824000.1"/>
    </source>
</evidence>
<keyword evidence="3" id="KW-1185">Reference proteome</keyword>
<reference evidence="2" key="1">
    <citation type="submission" date="2023-10" db="EMBL/GenBank/DDBJ databases">
        <authorList>
            <person name="Chen Y."/>
            <person name="Shah S."/>
            <person name="Dougan E. K."/>
            <person name="Thang M."/>
            <person name="Chan C."/>
        </authorList>
    </citation>
    <scope>NUCLEOTIDE SEQUENCE [LARGE SCALE GENOMIC DNA]</scope>
</reference>
<organism evidence="2 3">
    <name type="scientific">Prorocentrum cordatum</name>
    <dbReference type="NCBI Taxonomy" id="2364126"/>
    <lineage>
        <taxon>Eukaryota</taxon>
        <taxon>Sar</taxon>
        <taxon>Alveolata</taxon>
        <taxon>Dinophyceae</taxon>
        <taxon>Prorocentrales</taxon>
        <taxon>Prorocentraceae</taxon>
        <taxon>Prorocentrum</taxon>
    </lineage>
</organism>
<protein>
    <submittedName>
        <fullName evidence="2">Uncharacterized protein</fullName>
    </submittedName>
</protein>
<dbReference type="EMBL" id="CAUYUJ010008453">
    <property type="protein sequence ID" value="CAK0824000.1"/>
    <property type="molecule type" value="Genomic_DNA"/>
</dbReference>
<feature type="region of interest" description="Disordered" evidence="1">
    <location>
        <begin position="110"/>
        <end position="130"/>
    </location>
</feature>
<proteinExistence type="predicted"/>
<feature type="region of interest" description="Disordered" evidence="1">
    <location>
        <begin position="1"/>
        <end position="25"/>
    </location>
</feature>
<sequence length="130" mass="13991">MISQLAHRLAASGMKSKRKESKMMPGMGLGPSPSYVLCQPSGQEAMEILLVTETGLLGTRFDAAACSGFAARFFKIGRGGFALSWACCTPVTDDPTAQFLAAGHRAPRYPERRLGPGEWSRVASKRQSLN</sequence>
<name>A0ABN9RX99_9DINO</name>
<accession>A0ABN9RX99</accession>
<evidence type="ECO:0000313" key="3">
    <source>
        <dbReference type="Proteomes" id="UP001189429"/>
    </source>
</evidence>
<evidence type="ECO:0000256" key="1">
    <source>
        <dbReference type="SAM" id="MobiDB-lite"/>
    </source>
</evidence>